<dbReference type="PANTHER" id="PTHR35745">
    <property type="entry name" value="BNACNNG14650D PROTEIN"/>
    <property type="match status" value="1"/>
</dbReference>
<evidence type="ECO:0008006" key="4">
    <source>
        <dbReference type="Google" id="ProtNLM"/>
    </source>
</evidence>
<name>A0A1U7H9M0_9CYAN</name>
<reference evidence="2 3" key="1">
    <citation type="submission" date="2016-11" db="EMBL/GenBank/DDBJ databases">
        <title>Draft Genome Sequences of Nine Cyanobacterial Strains from Diverse Habitats.</title>
        <authorList>
            <person name="Zhu T."/>
            <person name="Hou S."/>
            <person name="Lu X."/>
            <person name="Hess W.R."/>
        </authorList>
    </citation>
    <scope>NUCLEOTIDE SEQUENCE [LARGE SCALE GENOMIC DNA]</scope>
    <source>
        <strain evidence="2 3">NIES-593</strain>
    </source>
</reference>
<evidence type="ECO:0000256" key="1">
    <source>
        <dbReference type="SAM" id="MobiDB-lite"/>
    </source>
</evidence>
<dbReference type="PANTHER" id="PTHR35745:SF1">
    <property type="entry name" value="OS04G0513000 PROTEIN"/>
    <property type="match status" value="1"/>
</dbReference>
<dbReference type="GO" id="GO:0010027">
    <property type="term" value="P:thylakoid membrane organization"/>
    <property type="evidence" value="ECO:0007669"/>
    <property type="project" value="InterPro"/>
</dbReference>
<dbReference type="InterPro" id="IPR040003">
    <property type="entry name" value="PG18-like"/>
</dbReference>
<dbReference type="AlphaFoldDB" id="A0A1U7H9M0"/>
<dbReference type="STRING" id="1921803.NIES593_19410"/>
<keyword evidence="3" id="KW-1185">Reference proteome</keyword>
<evidence type="ECO:0000313" key="2">
    <source>
        <dbReference type="EMBL" id="OKH20279.1"/>
    </source>
</evidence>
<feature type="compositionally biased region" description="Polar residues" evidence="1">
    <location>
        <begin position="64"/>
        <end position="74"/>
    </location>
</feature>
<gene>
    <name evidence="2" type="ORF">NIES593_19410</name>
</gene>
<accession>A0A1U7H9M0</accession>
<dbReference type="Pfam" id="PF20711">
    <property type="entry name" value="DUF6825"/>
    <property type="match status" value="1"/>
</dbReference>
<feature type="region of interest" description="Disordered" evidence="1">
    <location>
        <begin position="56"/>
        <end position="77"/>
    </location>
</feature>
<proteinExistence type="predicted"/>
<sequence>MSNPVLRAFFFGRALAEVLNEKVEETFTNALSELGKFDAEQRERLRKFVEEVQARAEREAAQESTTGATESSGDLQEEIDELRAEIARLRAEIKNFRS</sequence>
<dbReference type="SUPFAM" id="SSF58100">
    <property type="entry name" value="Bacterial hemolysins"/>
    <property type="match status" value="1"/>
</dbReference>
<dbReference type="RefSeq" id="WP_073601161.1">
    <property type="nucleotide sequence ID" value="NZ_MRCB01000032.1"/>
</dbReference>
<protein>
    <recommendedName>
        <fullName evidence="4">Thylakoid lumen protein</fullName>
    </recommendedName>
</protein>
<comment type="caution">
    <text evidence="2">The sequence shown here is derived from an EMBL/GenBank/DDBJ whole genome shotgun (WGS) entry which is preliminary data.</text>
</comment>
<evidence type="ECO:0000313" key="3">
    <source>
        <dbReference type="Proteomes" id="UP000186868"/>
    </source>
</evidence>
<dbReference type="EMBL" id="MRCB01000032">
    <property type="protein sequence ID" value="OKH20279.1"/>
    <property type="molecule type" value="Genomic_DNA"/>
</dbReference>
<dbReference type="Proteomes" id="UP000186868">
    <property type="component" value="Unassembled WGS sequence"/>
</dbReference>
<organism evidence="2 3">
    <name type="scientific">Hydrococcus rivularis NIES-593</name>
    <dbReference type="NCBI Taxonomy" id="1921803"/>
    <lineage>
        <taxon>Bacteria</taxon>
        <taxon>Bacillati</taxon>
        <taxon>Cyanobacteriota</taxon>
        <taxon>Cyanophyceae</taxon>
        <taxon>Pleurocapsales</taxon>
        <taxon>Hydrococcaceae</taxon>
        <taxon>Hydrococcus</taxon>
    </lineage>
</organism>
<dbReference type="OrthoDB" id="531776at2"/>